<evidence type="ECO:0000313" key="1">
    <source>
        <dbReference type="EMBL" id="KAJ7570169.1"/>
    </source>
</evidence>
<dbReference type="EMBL" id="CM055092">
    <property type="protein sequence ID" value="KAJ7570169.1"/>
    <property type="molecule type" value="Genomic_DNA"/>
</dbReference>
<sequence>MLIRVGLAVTCSVAAFTFNHLKGKRDCAENSECGSRAERKQLDAECQKRIFPCLDDDSAQKEEEEVKMVHVVRKIATPISSKVDQDGTQLLLPEFEDLLVEELSFSPFNDSLPKEGSVSKLNVIKANEKNASHLEGDKLVNVERKGECMQGRANEKCTEKQGNSAHKRARRPVDDGLLIEKTILENRDFCIQKKFQQPQVEGMEYDKLGDSNQVLPVAAGYNFNECVDLLAEEVAELEELRLQVKEWKEREMRLEAELLEYYGLKEQENGILELQRELKQKVLEITDLNSNIGSLEADKKNLANQVAALSNARKELQEARLKIKDLLKQKHHESGQTKVQLLLLKQEVATLQAKEQNITKKDIEMERKLQTLRELEVEVLELRRTSKDLQHQKRELIVKFSAAEAQIATLSIISESDLVARAEAEASTLRHANQDLCRQVEGLQNNRFSEVEELVYLRWVNACLRYELRNCKAAEGKTSALELNKSLSPRSQEKAKLLMLEYAGPDLLALQGGEQVEISDESASSQLSITSDVVDMDEMSSGHLGQQSYSKKLGLMKRLTKWGRSKDDSQLMPNEFYRDVTDVKGERIPSAQSSLGQKHLSPGSPMGRLETLMLRNSSDAVEISSYGEASSEDTDSSSPVQSQSNSHSPDVNASGCDGTPLKSDGAIGGPRLIPIKPKVSIEKPEHLSNVAASFQLMSRSVAGTEISQKYPAFKDRHKLAVEREKAIKKKVEQKIDEMAAVKRVEINRMSPTEIAKRTTRKANPPPKPSAGPLLGTPLPTKPFGGVPPPAGISGIPLPPPLPGVPGAPPPPPPPGSLGKLQGQAGNKMQRAPQVVEFYQSLMKRDAKKDNATGGPTNSGNFKDAQHNMIGEIENRSSHLLAIKADVETQGEFVQSLATEVRTAAYTDIQDVAAFVNWLDEELSFLVDERAVLKHFDWPDAKADALREAAFEYQDLMKLETEVSSFKEDPCTPRDVSFKKMLAMLEKVEQSVYALLRTRDMAIARYKEYRIPTQWMLDSGLIGKIKLASVKLARQYMKRVLSELGAIGDTSEKEPLKEFLLLQGVRFAFRVHQFAGGFDAESMQTFEELRSRAQNERYTKS</sequence>
<comment type="caution">
    <text evidence="1">The sequence shown here is derived from an EMBL/GenBank/DDBJ whole genome shotgun (WGS) entry which is preliminary data.</text>
</comment>
<gene>
    <name evidence="1" type="ORF">O6H91_01G108800</name>
</gene>
<dbReference type="Proteomes" id="UP001162992">
    <property type="component" value="Chromosome 1"/>
</dbReference>
<reference evidence="2" key="1">
    <citation type="journal article" date="2024" name="Proc. Natl. Acad. Sci. U.S.A.">
        <title>Extraordinary preservation of gene collinearity over three hundred million years revealed in homosporous lycophytes.</title>
        <authorList>
            <person name="Li C."/>
            <person name="Wickell D."/>
            <person name="Kuo L.Y."/>
            <person name="Chen X."/>
            <person name="Nie B."/>
            <person name="Liao X."/>
            <person name="Peng D."/>
            <person name="Ji J."/>
            <person name="Jenkins J."/>
            <person name="Williams M."/>
            <person name="Shu S."/>
            <person name="Plott C."/>
            <person name="Barry K."/>
            <person name="Rajasekar S."/>
            <person name="Grimwood J."/>
            <person name="Han X."/>
            <person name="Sun S."/>
            <person name="Hou Z."/>
            <person name="He W."/>
            <person name="Dai G."/>
            <person name="Sun C."/>
            <person name="Schmutz J."/>
            <person name="Leebens-Mack J.H."/>
            <person name="Li F.W."/>
            <person name="Wang L."/>
        </authorList>
    </citation>
    <scope>NUCLEOTIDE SEQUENCE [LARGE SCALE GENOMIC DNA]</scope>
    <source>
        <strain evidence="2">cv. PW_Plant_1</strain>
    </source>
</reference>
<keyword evidence="2" id="KW-1185">Reference proteome</keyword>
<proteinExistence type="predicted"/>
<evidence type="ECO:0000313" key="2">
    <source>
        <dbReference type="Proteomes" id="UP001162992"/>
    </source>
</evidence>
<protein>
    <submittedName>
        <fullName evidence="1">Uncharacterized protein</fullName>
    </submittedName>
</protein>
<organism evidence="1 2">
    <name type="scientific">Diphasiastrum complanatum</name>
    <name type="common">Issler's clubmoss</name>
    <name type="synonym">Lycopodium complanatum</name>
    <dbReference type="NCBI Taxonomy" id="34168"/>
    <lineage>
        <taxon>Eukaryota</taxon>
        <taxon>Viridiplantae</taxon>
        <taxon>Streptophyta</taxon>
        <taxon>Embryophyta</taxon>
        <taxon>Tracheophyta</taxon>
        <taxon>Lycopodiopsida</taxon>
        <taxon>Lycopodiales</taxon>
        <taxon>Lycopodiaceae</taxon>
        <taxon>Lycopodioideae</taxon>
        <taxon>Diphasiastrum</taxon>
    </lineage>
</organism>
<name>A0ACC2EUL9_DIPCM</name>
<accession>A0ACC2EUL9</accession>